<keyword evidence="3" id="KW-1185">Reference proteome</keyword>
<name>A0A2I0STC2_9ACTN</name>
<sequence length="520" mass="54928">MTETAAGELDDRVRGRSWTVRLDPVGRGSTAVRVSCSRPNCAQQRLASAADGRQAAVAHLKAHLKAAAAPRPQAFCACKAESCRGHLDPGHRQTRAEPWRCGGAVVLAVVADREGRWWQVVECCSRCAAATPGAKVVSTAPAVPRPPTGSPSRTDRTATASAGLPQFSAPPPVPSGATAEPGRTPRPRPAPVRRGRPTGKIAQRVVPPGLQPVVLRDELVELGDLFRAYQQRAEPDLSLLAELQDRKARAFSTWAEVTGDGNLRLEAQRAEQAAATARSQYLNRTGRGAGADGPAVDRLLTTPTLWEHARSVLAYAADHSPLPGPEARLLVLMLTLRAAHSGTGNLVGQDIAALGLSDPHRLLDELTGCGWLRIPGTADELLASRPENAVLTTVPSLLPRDDGSGPFTFGKKARAKVSGWAQKVTSDKKLRKAKATPAARLLALTLATRATASGLLGPEGQGIARDPLAACVAVDPGELQHLVDQLTTTDWLAEATLTDTHLVGRQSERVLPLTCPLTGA</sequence>
<gene>
    <name evidence="2" type="ORF">CW362_09545</name>
</gene>
<accession>A0A2I0STC2</accession>
<evidence type="ECO:0000256" key="1">
    <source>
        <dbReference type="SAM" id="MobiDB-lite"/>
    </source>
</evidence>
<dbReference type="OrthoDB" id="3869077at2"/>
<dbReference type="Proteomes" id="UP000236178">
    <property type="component" value="Unassembled WGS sequence"/>
</dbReference>
<protein>
    <recommendedName>
        <fullName evidence="4">Post-SET domain-containing protein</fullName>
    </recommendedName>
</protein>
<dbReference type="RefSeq" id="WP_103548951.1">
    <property type="nucleotide sequence ID" value="NZ_JBHJSK010000013.1"/>
</dbReference>
<evidence type="ECO:0000313" key="3">
    <source>
        <dbReference type="Proteomes" id="UP000236178"/>
    </source>
</evidence>
<reference evidence="2 3" key="1">
    <citation type="submission" date="2017-12" db="EMBL/GenBank/DDBJ databases">
        <title>Streptomyces populusis sp. nov., a novel endophytic actinobacterium isolated from stems of Populus adenopoda Maxim.</title>
        <authorList>
            <person name="Wang Z."/>
        </authorList>
    </citation>
    <scope>NUCLEOTIDE SEQUENCE [LARGE SCALE GENOMIC DNA]</scope>
    <source>
        <strain evidence="2 3">A249</strain>
    </source>
</reference>
<dbReference type="AlphaFoldDB" id="A0A2I0STC2"/>
<organism evidence="2 3">
    <name type="scientific">Streptomyces populi</name>
    <dbReference type="NCBI Taxonomy" id="2058924"/>
    <lineage>
        <taxon>Bacteria</taxon>
        <taxon>Bacillati</taxon>
        <taxon>Actinomycetota</taxon>
        <taxon>Actinomycetes</taxon>
        <taxon>Kitasatosporales</taxon>
        <taxon>Streptomycetaceae</taxon>
        <taxon>Streptomyces</taxon>
    </lineage>
</organism>
<dbReference type="EMBL" id="PJOS01000013">
    <property type="protein sequence ID" value="PKT73179.1"/>
    <property type="molecule type" value="Genomic_DNA"/>
</dbReference>
<comment type="caution">
    <text evidence="2">The sequence shown here is derived from an EMBL/GenBank/DDBJ whole genome shotgun (WGS) entry which is preliminary data.</text>
</comment>
<evidence type="ECO:0000313" key="2">
    <source>
        <dbReference type="EMBL" id="PKT73179.1"/>
    </source>
</evidence>
<evidence type="ECO:0008006" key="4">
    <source>
        <dbReference type="Google" id="ProtNLM"/>
    </source>
</evidence>
<feature type="region of interest" description="Disordered" evidence="1">
    <location>
        <begin position="135"/>
        <end position="203"/>
    </location>
</feature>
<proteinExistence type="predicted"/>